<name>C6XB85_METGS</name>
<dbReference type="OrthoDB" id="9812424at2"/>
<feature type="compositionally biased region" description="Basic and acidic residues" evidence="1">
    <location>
        <begin position="191"/>
        <end position="215"/>
    </location>
</feature>
<dbReference type="Gene3D" id="1.25.40.10">
    <property type="entry name" value="Tetratricopeptide repeat domain"/>
    <property type="match status" value="1"/>
</dbReference>
<keyword evidence="2" id="KW-0732">Signal</keyword>
<evidence type="ECO:0000256" key="1">
    <source>
        <dbReference type="SAM" id="MobiDB-lite"/>
    </source>
</evidence>
<organism evidence="3 4">
    <name type="scientific">Methylovorus glucosotrophus (strain SIP3-4)</name>
    <dbReference type="NCBI Taxonomy" id="582744"/>
    <lineage>
        <taxon>Bacteria</taxon>
        <taxon>Pseudomonadati</taxon>
        <taxon>Pseudomonadota</taxon>
        <taxon>Betaproteobacteria</taxon>
        <taxon>Nitrosomonadales</taxon>
        <taxon>Methylophilaceae</taxon>
        <taxon>Methylovorus</taxon>
    </lineage>
</organism>
<dbReference type="Pfam" id="PF14559">
    <property type="entry name" value="TPR_19"/>
    <property type="match status" value="1"/>
</dbReference>
<reference evidence="3 4" key="2">
    <citation type="journal article" date="2011" name="J. Bacteriol.">
        <title>Genomes of three methylotrophs from a single niche uncover genetic and metabolic divergence of Methylophilaceae.</title>
        <authorList>
            <person name="Lapidus A."/>
            <person name="Clum A."/>
            <person name="Labutti K."/>
            <person name="Kaluzhnaya M.G."/>
            <person name="Lim S."/>
            <person name="Beck D.A."/>
            <person name="Glavina Del Rio T."/>
            <person name="Nolan M."/>
            <person name="Mavromatis K."/>
            <person name="Huntemann M."/>
            <person name="Lucas S."/>
            <person name="Lidstrom M.E."/>
            <person name="Ivanova N."/>
            <person name="Chistoserdova L."/>
        </authorList>
    </citation>
    <scope>NUCLEOTIDE SEQUENCE [LARGE SCALE GENOMIC DNA]</scope>
    <source>
        <strain evidence="3 4">SIP3-4</strain>
    </source>
</reference>
<dbReference type="HOGENOM" id="CLU_094914_0_0_4"/>
<evidence type="ECO:0000313" key="3">
    <source>
        <dbReference type="EMBL" id="ACT51855.1"/>
    </source>
</evidence>
<dbReference type="KEGG" id="mei:Msip34_2618"/>
<evidence type="ECO:0000313" key="4">
    <source>
        <dbReference type="Proteomes" id="UP000002743"/>
    </source>
</evidence>
<gene>
    <name evidence="3" type="ordered locus">Msip34_2618</name>
</gene>
<feature type="signal peptide" evidence="2">
    <location>
        <begin position="1"/>
        <end position="22"/>
    </location>
</feature>
<dbReference type="AlphaFoldDB" id="C6XB85"/>
<proteinExistence type="predicted"/>
<dbReference type="EMBL" id="CP001674">
    <property type="protein sequence ID" value="ACT51855.1"/>
    <property type="molecule type" value="Genomic_DNA"/>
</dbReference>
<feature type="chain" id="PRO_5002973696" evidence="2">
    <location>
        <begin position="23"/>
        <end position="215"/>
    </location>
</feature>
<dbReference type="SUPFAM" id="SSF48452">
    <property type="entry name" value="TPR-like"/>
    <property type="match status" value="1"/>
</dbReference>
<reference evidence="4" key="1">
    <citation type="submission" date="2009-07" db="EMBL/GenBank/DDBJ databases">
        <title>Complete sequence of chromosome of Methylovorus sp. SIP3-4.</title>
        <authorList>
            <person name="Lucas S."/>
            <person name="Copeland A."/>
            <person name="Lapidus A."/>
            <person name="Glavina del Rio T."/>
            <person name="Tice H."/>
            <person name="Bruce D."/>
            <person name="Goodwin L."/>
            <person name="Pitluck S."/>
            <person name="Clum A."/>
            <person name="Larimer F."/>
            <person name="Land M."/>
            <person name="Hauser L."/>
            <person name="Kyrpides N."/>
            <person name="Mikhailova N."/>
            <person name="Kayluzhnaya M."/>
            <person name="Chistoserdova L."/>
        </authorList>
    </citation>
    <scope>NUCLEOTIDE SEQUENCE [LARGE SCALE GENOMIC DNA]</scope>
    <source>
        <strain evidence="4">SIP3-4</strain>
    </source>
</reference>
<dbReference type="InterPro" id="IPR011990">
    <property type="entry name" value="TPR-like_helical_dom_sf"/>
</dbReference>
<protein>
    <submittedName>
        <fullName evidence="3">Uncharacterized protein</fullName>
    </submittedName>
</protein>
<keyword evidence="4" id="KW-1185">Reference proteome</keyword>
<evidence type="ECO:0000256" key="2">
    <source>
        <dbReference type="SAM" id="SignalP"/>
    </source>
</evidence>
<dbReference type="STRING" id="582744.Msip34_2618"/>
<sequence precursor="true">MKRTFLALCLLGTALLAAPVYADDKVDPAIVKLQHDWAHANYQIPDAQQEAALKTLSEEAHQVSAANPGAAEPMIWEAIILSTYAKAKGGLGALKLAEKSRDLLLAAEKINPNALNGSIYTSLGSLYYKVPGWPIGFGDKKKAREYLEKALQLNPTGIDPNYFYADFLSGQGEYAKAVEYYKKALAAPARPGREDADAGRRQDVEEGLKAAEKKR</sequence>
<dbReference type="RefSeq" id="WP_015831087.1">
    <property type="nucleotide sequence ID" value="NC_012969.1"/>
</dbReference>
<dbReference type="Proteomes" id="UP000002743">
    <property type="component" value="Chromosome"/>
</dbReference>
<feature type="region of interest" description="Disordered" evidence="1">
    <location>
        <begin position="187"/>
        <end position="215"/>
    </location>
</feature>
<accession>C6XB85</accession>
<dbReference type="eggNOG" id="COG3063">
    <property type="taxonomic scope" value="Bacteria"/>
</dbReference>